<protein>
    <submittedName>
        <fullName evidence="1">Uncharacterized protein</fullName>
    </submittedName>
</protein>
<accession>A0ACB7PJP4</accession>
<name>A0ACB7PJP4_9PEZI</name>
<evidence type="ECO:0000313" key="2">
    <source>
        <dbReference type="Proteomes" id="UP000724584"/>
    </source>
</evidence>
<organism evidence="1 2">
    <name type="scientific">Chaetomium tenue</name>
    <dbReference type="NCBI Taxonomy" id="1854479"/>
    <lineage>
        <taxon>Eukaryota</taxon>
        <taxon>Fungi</taxon>
        <taxon>Dikarya</taxon>
        <taxon>Ascomycota</taxon>
        <taxon>Pezizomycotina</taxon>
        <taxon>Sordariomycetes</taxon>
        <taxon>Sordariomycetidae</taxon>
        <taxon>Sordariales</taxon>
        <taxon>Chaetomiaceae</taxon>
        <taxon>Chaetomium</taxon>
    </lineage>
</organism>
<proteinExistence type="predicted"/>
<comment type="caution">
    <text evidence="1">The sequence shown here is derived from an EMBL/GenBank/DDBJ whole genome shotgun (WGS) entry which is preliminary data.</text>
</comment>
<dbReference type="Proteomes" id="UP000724584">
    <property type="component" value="Unassembled WGS sequence"/>
</dbReference>
<dbReference type="EMBL" id="JAGIZQ010000002">
    <property type="protein sequence ID" value="KAH6641219.1"/>
    <property type="molecule type" value="Genomic_DNA"/>
</dbReference>
<reference evidence="1 2" key="1">
    <citation type="journal article" date="2021" name="Nat. Commun.">
        <title>Genetic determinants of endophytism in the Arabidopsis root mycobiome.</title>
        <authorList>
            <person name="Mesny F."/>
            <person name="Miyauchi S."/>
            <person name="Thiergart T."/>
            <person name="Pickel B."/>
            <person name="Atanasova L."/>
            <person name="Karlsson M."/>
            <person name="Huettel B."/>
            <person name="Barry K.W."/>
            <person name="Haridas S."/>
            <person name="Chen C."/>
            <person name="Bauer D."/>
            <person name="Andreopoulos W."/>
            <person name="Pangilinan J."/>
            <person name="LaButti K."/>
            <person name="Riley R."/>
            <person name="Lipzen A."/>
            <person name="Clum A."/>
            <person name="Drula E."/>
            <person name="Henrissat B."/>
            <person name="Kohler A."/>
            <person name="Grigoriev I.V."/>
            <person name="Martin F.M."/>
            <person name="Hacquard S."/>
        </authorList>
    </citation>
    <scope>NUCLEOTIDE SEQUENCE [LARGE SCALE GENOMIC DNA]</scope>
    <source>
        <strain evidence="1 2">MPI-SDFR-AT-0079</strain>
    </source>
</reference>
<evidence type="ECO:0000313" key="1">
    <source>
        <dbReference type="EMBL" id="KAH6641219.1"/>
    </source>
</evidence>
<sequence length="670" mass="74778">MAQRTKEDASVVGPWITFNAPEHDPAWAFKQAMGKYMAPPASERLEQRKDHFRHFMKRFLSKYNDAGAGKVTFDENTTWPQVLEEATQAFDDYTKRGRSWRHPFRSTQRLFGSVACRIEFLIVLLPDGDFTGALCGGLCLIYNAARRKRDIQELIIRTLDSLSEHVQGTKAFLKMYAWDEDVREKTEDLYIAILEAIEALTEWLHQSSRMLLSSVYLSQCQKLTLHPVGESLKALFEQSDYGKKLEEKLSANLQDKGSSFGDCVSRCLHRVVQAVHHNVLTVGKRVEQVSEHLTALRFEALSSLEEQFHGMSKDIECKPSHLSPNRSRGDANQRPPGQIHRLEERQRNFHLQALQTIPHPNTTFLNLYLPPTPLQPALTIPSLLPLLNFPPNPTTTITNTITTTTNPLTQDQTLTLLLGRATLPPQQQSPLHFAAASHQFQTWLRSLSSCVLTIHDMDTTSTSTALVPVTSYFCALLLRGLARLADEGGGGVYPVGFYCRFHGVGGGDGGSEEGFNGPVGMMRFLIVQVVLLLATRRGEGEVDLSYIGVAEAEAFRCGDLDALCLVFDGLVKQIGVGVVVCVVDWVAWFEQEPAFLEGLHTVMLYLNSLVQAVEQSQTGLVFKLLVTNPMTSQFTRDWFPGQEELYLSGSMLMGAQGFGEGDLNVCLNLQ</sequence>
<keyword evidence="2" id="KW-1185">Reference proteome</keyword>
<gene>
    <name evidence="1" type="ORF">F5144DRAFT_125584</name>
</gene>